<evidence type="ECO:0000313" key="2">
    <source>
        <dbReference type="Proteomes" id="UP000266723"/>
    </source>
</evidence>
<sequence length="301" mass="34115">MKCYPSAMAFWGLSSGWVMVRSRVVALFLLVVLCLAETEGFKPYLFSGTRWSYLAGSDVGSSFSWVWPDCLSRKASEVSWLSLPVAAPHPRLLEELKICHKSCVRWTMDLGLAPLLRLSVSTLVSSLVCSRRLPVWLNPWIRVFSCNSPAIGSGKVIDFCRLCISLSPAFVSSHSPLMISSLYPLHHHQWLSPFFTIINGFTFSFFIHRLHPPPLPCRHRRFPPPTVPHSFPTIVLPPGSLRLPLICVARSERSLPLSSAKFYRVNMNVSNKMMKFSESRLTYSYIHRLKARGSIREAHIE</sequence>
<proteinExistence type="predicted"/>
<dbReference type="EMBL" id="QGKV02000297">
    <property type="protein sequence ID" value="KAF3609779.1"/>
    <property type="molecule type" value="Genomic_DNA"/>
</dbReference>
<name>A0ABQ7F1X2_BRACR</name>
<comment type="caution">
    <text evidence="1">The sequence shown here is derived from an EMBL/GenBank/DDBJ whole genome shotgun (WGS) entry which is preliminary data.</text>
</comment>
<keyword evidence="2" id="KW-1185">Reference proteome</keyword>
<protein>
    <submittedName>
        <fullName evidence="1">Uncharacterized protein</fullName>
    </submittedName>
</protein>
<organism evidence="1 2">
    <name type="scientific">Brassica cretica</name>
    <name type="common">Mustard</name>
    <dbReference type="NCBI Taxonomy" id="69181"/>
    <lineage>
        <taxon>Eukaryota</taxon>
        <taxon>Viridiplantae</taxon>
        <taxon>Streptophyta</taxon>
        <taxon>Embryophyta</taxon>
        <taxon>Tracheophyta</taxon>
        <taxon>Spermatophyta</taxon>
        <taxon>Magnoliopsida</taxon>
        <taxon>eudicotyledons</taxon>
        <taxon>Gunneridae</taxon>
        <taxon>Pentapetalae</taxon>
        <taxon>rosids</taxon>
        <taxon>malvids</taxon>
        <taxon>Brassicales</taxon>
        <taxon>Brassicaceae</taxon>
        <taxon>Brassiceae</taxon>
        <taxon>Brassica</taxon>
    </lineage>
</organism>
<reference evidence="1 2" key="1">
    <citation type="journal article" date="2020" name="BMC Genomics">
        <title>Intraspecific diversification of the crop wild relative Brassica cretica Lam. using demographic model selection.</title>
        <authorList>
            <person name="Kioukis A."/>
            <person name="Michalopoulou V.A."/>
            <person name="Briers L."/>
            <person name="Pirintsos S."/>
            <person name="Studholme D.J."/>
            <person name="Pavlidis P."/>
            <person name="Sarris P.F."/>
        </authorList>
    </citation>
    <scope>NUCLEOTIDE SEQUENCE [LARGE SCALE GENOMIC DNA]</scope>
    <source>
        <strain evidence="2">cv. PFS-1207/04</strain>
    </source>
</reference>
<evidence type="ECO:0000313" key="1">
    <source>
        <dbReference type="EMBL" id="KAF3609779.1"/>
    </source>
</evidence>
<gene>
    <name evidence="1" type="ORF">DY000_02046494</name>
</gene>
<accession>A0ABQ7F1X2</accession>
<dbReference type="Proteomes" id="UP000266723">
    <property type="component" value="Unassembled WGS sequence"/>
</dbReference>